<dbReference type="Proteomes" id="UP000295210">
    <property type="component" value="Unassembled WGS sequence"/>
</dbReference>
<sequence length="481" mass="51629">MRDVALLLAVAWPVAGYAQAPGGLSIPGGESSSGSSSPFQLSQQQTADASYKGSVSEEKPTSGTLQLSLDRAIQMGLQHNLGLVLNSTNQTAAGGQKLEQLQSLLPTVNGKITEAVQQTDLQAEGLRIPGFPAIIGPYGYTDIRATLNWTLVNVASLQNYLASKHNFQSARLSLQDARDEVVLTVGNAYLTVIADEGLVAAAQAQLDTSRISLDQAVQNHRAGTAPLIDELRAKVDYQTQQQALIASKNAYEKDKLALARAIGLPLAQDFVLSDQAPYVQLDSVDPETAVKEAIDNRYDYKAMQERLLAAEKARKAATAERYPTLAFEGDYGDIGVNVLHSHGTGDAVGTLTVPILNEGKFRGDATQAQSQLEQERARLSDLRGQISADVRDSILDIQSAQKQVQVARNNVDLAKEELSEAQQRYAAGVADNLAVSQAQQSLAQADNQYVNSLYQHNIAKLSLARALGVAEKNYKAYVGGK</sequence>
<evidence type="ECO:0000256" key="8">
    <source>
        <dbReference type="SAM" id="Coils"/>
    </source>
</evidence>
<organism evidence="10 11">
    <name type="scientific">Acidipila rosea</name>
    <dbReference type="NCBI Taxonomy" id="768535"/>
    <lineage>
        <taxon>Bacteria</taxon>
        <taxon>Pseudomonadati</taxon>
        <taxon>Acidobacteriota</taxon>
        <taxon>Terriglobia</taxon>
        <taxon>Terriglobales</taxon>
        <taxon>Acidobacteriaceae</taxon>
        <taxon>Acidipila</taxon>
    </lineage>
</organism>
<keyword evidence="11" id="KW-1185">Reference proteome</keyword>
<comment type="subcellular location">
    <subcellularLocation>
        <location evidence="1">Cell outer membrane</location>
    </subcellularLocation>
</comment>
<dbReference type="RefSeq" id="WP_131995152.1">
    <property type="nucleotide sequence ID" value="NZ_SMGK01000002.1"/>
</dbReference>
<dbReference type="OrthoDB" id="106196at2"/>
<evidence type="ECO:0000256" key="7">
    <source>
        <dbReference type="ARBA" id="ARBA00023237"/>
    </source>
</evidence>
<comment type="similarity">
    <text evidence="2">Belongs to the outer membrane factor (OMF) (TC 1.B.17) family.</text>
</comment>
<feature type="coiled-coil region" evidence="8">
    <location>
        <begin position="365"/>
        <end position="424"/>
    </location>
</feature>
<keyword evidence="7" id="KW-0998">Cell outer membrane</keyword>
<dbReference type="InterPro" id="IPR051906">
    <property type="entry name" value="TolC-like"/>
</dbReference>
<comment type="caution">
    <text evidence="10">The sequence shown here is derived from an EMBL/GenBank/DDBJ whole genome shotgun (WGS) entry which is preliminary data.</text>
</comment>
<dbReference type="PANTHER" id="PTHR30026:SF20">
    <property type="entry name" value="OUTER MEMBRANE PROTEIN TOLC"/>
    <property type="match status" value="1"/>
</dbReference>
<evidence type="ECO:0000256" key="1">
    <source>
        <dbReference type="ARBA" id="ARBA00004442"/>
    </source>
</evidence>
<dbReference type="AlphaFoldDB" id="A0A4R1L7U2"/>
<keyword evidence="3" id="KW-0813">Transport</keyword>
<dbReference type="SUPFAM" id="SSF56954">
    <property type="entry name" value="Outer membrane efflux proteins (OEP)"/>
    <property type="match status" value="1"/>
</dbReference>
<name>A0A4R1L7U2_9BACT</name>
<dbReference type="EMBL" id="SMGK01000002">
    <property type="protein sequence ID" value="TCK74292.1"/>
    <property type="molecule type" value="Genomic_DNA"/>
</dbReference>
<feature type="region of interest" description="Disordered" evidence="9">
    <location>
        <begin position="27"/>
        <end position="63"/>
    </location>
</feature>
<dbReference type="GO" id="GO:0015562">
    <property type="term" value="F:efflux transmembrane transporter activity"/>
    <property type="evidence" value="ECO:0007669"/>
    <property type="project" value="InterPro"/>
</dbReference>
<evidence type="ECO:0000256" key="6">
    <source>
        <dbReference type="ARBA" id="ARBA00023136"/>
    </source>
</evidence>
<gene>
    <name evidence="10" type="ORF">C7378_1914</name>
</gene>
<evidence type="ECO:0000313" key="11">
    <source>
        <dbReference type="Proteomes" id="UP000295210"/>
    </source>
</evidence>
<dbReference type="GO" id="GO:0009279">
    <property type="term" value="C:cell outer membrane"/>
    <property type="evidence" value="ECO:0007669"/>
    <property type="project" value="UniProtKB-SubCell"/>
</dbReference>
<protein>
    <submittedName>
        <fullName evidence="10">Outer membrane protein TolC</fullName>
    </submittedName>
</protein>
<dbReference type="GO" id="GO:1990281">
    <property type="term" value="C:efflux pump complex"/>
    <property type="evidence" value="ECO:0007669"/>
    <property type="project" value="TreeGrafter"/>
</dbReference>
<evidence type="ECO:0000313" key="10">
    <source>
        <dbReference type="EMBL" id="TCK74292.1"/>
    </source>
</evidence>
<dbReference type="Gene3D" id="1.20.1600.10">
    <property type="entry name" value="Outer membrane efflux proteins (OEP)"/>
    <property type="match status" value="1"/>
</dbReference>
<evidence type="ECO:0000256" key="5">
    <source>
        <dbReference type="ARBA" id="ARBA00022692"/>
    </source>
</evidence>
<dbReference type="InterPro" id="IPR003423">
    <property type="entry name" value="OMP_efflux"/>
</dbReference>
<dbReference type="GO" id="GO:0015288">
    <property type="term" value="F:porin activity"/>
    <property type="evidence" value="ECO:0007669"/>
    <property type="project" value="TreeGrafter"/>
</dbReference>
<accession>A0A4R1L7U2</accession>
<keyword evidence="4" id="KW-1134">Transmembrane beta strand</keyword>
<feature type="compositionally biased region" description="Low complexity" evidence="9">
    <location>
        <begin position="27"/>
        <end position="45"/>
    </location>
</feature>
<evidence type="ECO:0000256" key="4">
    <source>
        <dbReference type="ARBA" id="ARBA00022452"/>
    </source>
</evidence>
<evidence type="ECO:0000256" key="3">
    <source>
        <dbReference type="ARBA" id="ARBA00022448"/>
    </source>
</evidence>
<dbReference type="Pfam" id="PF02321">
    <property type="entry name" value="OEP"/>
    <property type="match status" value="2"/>
</dbReference>
<proteinExistence type="inferred from homology"/>
<reference evidence="10 11" key="1">
    <citation type="submission" date="2019-03" db="EMBL/GenBank/DDBJ databases">
        <title>Genomic Encyclopedia of Type Strains, Phase IV (KMG-IV): sequencing the most valuable type-strain genomes for metagenomic binning, comparative biology and taxonomic classification.</title>
        <authorList>
            <person name="Goeker M."/>
        </authorList>
    </citation>
    <scope>NUCLEOTIDE SEQUENCE [LARGE SCALE GENOMIC DNA]</scope>
    <source>
        <strain evidence="10 11">DSM 103428</strain>
    </source>
</reference>
<evidence type="ECO:0000256" key="9">
    <source>
        <dbReference type="SAM" id="MobiDB-lite"/>
    </source>
</evidence>
<keyword evidence="8" id="KW-0175">Coiled coil</keyword>
<evidence type="ECO:0000256" key="2">
    <source>
        <dbReference type="ARBA" id="ARBA00007613"/>
    </source>
</evidence>
<keyword evidence="5" id="KW-0812">Transmembrane</keyword>
<keyword evidence="6" id="KW-0472">Membrane</keyword>
<dbReference type="PANTHER" id="PTHR30026">
    <property type="entry name" value="OUTER MEMBRANE PROTEIN TOLC"/>
    <property type="match status" value="1"/>
</dbReference>